<accession>A0AAD9MI85</accession>
<evidence type="ECO:0000256" key="2">
    <source>
        <dbReference type="ARBA" id="ARBA00022679"/>
    </source>
</evidence>
<dbReference type="GO" id="GO:0008168">
    <property type="term" value="F:methyltransferase activity"/>
    <property type="evidence" value="ECO:0007669"/>
    <property type="project" value="UniProtKB-KW"/>
</dbReference>
<organism evidence="5 6">
    <name type="scientific">Prototheca wickerhamii</name>
    <dbReference type="NCBI Taxonomy" id="3111"/>
    <lineage>
        <taxon>Eukaryota</taxon>
        <taxon>Viridiplantae</taxon>
        <taxon>Chlorophyta</taxon>
        <taxon>core chlorophytes</taxon>
        <taxon>Trebouxiophyceae</taxon>
        <taxon>Chlorellales</taxon>
        <taxon>Chlorellaceae</taxon>
        <taxon>Prototheca</taxon>
    </lineage>
</organism>
<dbReference type="InterPro" id="IPR042095">
    <property type="entry name" value="SUMF_sf"/>
</dbReference>
<dbReference type="SUPFAM" id="SSF56436">
    <property type="entry name" value="C-type lectin-like"/>
    <property type="match status" value="1"/>
</dbReference>
<dbReference type="InterPro" id="IPR019257">
    <property type="entry name" value="MeTrfase_dom"/>
</dbReference>
<dbReference type="InterPro" id="IPR016187">
    <property type="entry name" value="CTDL_fold"/>
</dbReference>
<gene>
    <name evidence="5" type="ORF">QBZ16_003870</name>
</gene>
<dbReference type="Pfam" id="PF03781">
    <property type="entry name" value="FGE-sulfatase"/>
    <property type="match status" value="2"/>
</dbReference>
<dbReference type="EMBL" id="JASFZW010000005">
    <property type="protein sequence ID" value="KAK2078002.1"/>
    <property type="molecule type" value="Genomic_DNA"/>
</dbReference>
<keyword evidence="1" id="KW-0489">Methyltransferase</keyword>
<proteinExistence type="predicted"/>
<dbReference type="Proteomes" id="UP001255856">
    <property type="component" value="Unassembled WGS sequence"/>
</dbReference>
<name>A0AAD9MI85_PROWI</name>
<keyword evidence="2" id="KW-0808">Transferase</keyword>
<dbReference type="InterPro" id="IPR005532">
    <property type="entry name" value="SUMF_dom"/>
</dbReference>
<reference evidence="5" key="1">
    <citation type="submission" date="2021-01" db="EMBL/GenBank/DDBJ databases">
        <authorList>
            <person name="Eckstrom K.M.E."/>
        </authorList>
    </citation>
    <scope>NUCLEOTIDE SEQUENCE</scope>
    <source>
        <strain evidence="5">UVCC 0001</strain>
    </source>
</reference>
<keyword evidence="6" id="KW-1185">Reference proteome</keyword>
<dbReference type="PANTHER" id="PTHR43397:SF1">
    <property type="entry name" value="ERGOTHIONEINE BIOSYNTHESIS PROTEIN 1"/>
    <property type="match status" value="1"/>
</dbReference>
<dbReference type="Gene3D" id="3.40.50.150">
    <property type="entry name" value="Vaccinia Virus protein VP39"/>
    <property type="match status" value="1"/>
</dbReference>
<dbReference type="AlphaFoldDB" id="A0AAD9MI85"/>
<evidence type="ECO:0000259" key="3">
    <source>
        <dbReference type="Pfam" id="PF03781"/>
    </source>
</evidence>
<evidence type="ECO:0000256" key="1">
    <source>
        <dbReference type="ARBA" id="ARBA00022603"/>
    </source>
</evidence>
<feature type="domain" description="Histidine-specific methyltransferase SAM-dependent" evidence="4">
    <location>
        <begin position="5"/>
        <end position="304"/>
    </location>
</feature>
<evidence type="ECO:0000259" key="4">
    <source>
        <dbReference type="Pfam" id="PF10017"/>
    </source>
</evidence>
<protein>
    <submittedName>
        <fullName evidence="5">Uncharacterized protein</fullName>
    </submittedName>
</protein>
<dbReference type="Gene3D" id="3.90.1580.10">
    <property type="entry name" value="paralog of FGE (formylglycine-generating enzyme)"/>
    <property type="match status" value="1"/>
</dbReference>
<dbReference type="GO" id="GO:0032259">
    <property type="term" value="P:methylation"/>
    <property type="evidence" value="ECO:0007669"/>
    <property type="project" value="UniProtKB-KW"/>
</dbReference>
<dbReference type="InterPro" id="IPR051128">
    <property type="entry name" value="EgtD_Methyltrsf_superfamily"/>
</dbReference>
<dbReference type="SUPFAM" id="SSF53335">
    <property type="entry name" value="S-adenosyl-L-methionine-dependent methyltransferases"/>
    <property type="match status" value="1"/>
</dbReference>
<dbReference type="PANTHER" id="PTHR43397">
    <property type="entry name" value="ERGOTHIONEINE BIOSYNTHESIS PROTEIN 1"/>
    <property type="match status" value="1"/>
</dbReference>
<dbReference type="Pfam" id="PF10017">
    <property type="entry name" value="Methyltransf_33"/>
    <property type="match status" value="1"/>
</dbReference>
<dbReference type="InterPro" id="IPR029063">
    <property type="entry name" value="SAM-dependent_MTases_sf"/>
</dbReference>
<sequence>MAPVADDLMEALQCHPPTIPCRFLYDCLGSRLYSEITELPEYTPYRAELGLLESRGASIGKHLPGSSLLVELGCGDATKTCHLLNTLLDTREDLEYVGIDVSAEALRQTERTLRRACPRLPAASLHLVEAEYLVGLRRVRREHPGATLCVLWLGSSIGNFADGQAEVYLQGLAEAAGPEARLLLGADGWKAPALLRAAYHDSRGVTERFIVNGVRNMLRTLGHPDAEAEGLWAYQVEVSRELQRVEMWVAPRRAVRDIVPGVSLAPGERLLVEISRKFTQASLAKLAQGAGMAVLERWATPGYALSLLRPARAALTAAWADTDAVLGLVRDWTARPIGLRNPFSFYYGHNMSFARTRLLPGAAPSALDETYSRGIDPSVADPTRCHAHPAPPPEWPGREEVTAYVRGVRKELLEAGDLDAHALHMSIEHERMHQETLCYMLAKQRRADWVCAGGGDGAEAAKNRTALVTGGQARLGVPSAATKHGFVWDNEMGEPEPVKLPAFHASRRPVTIAQFKRFVEDAKPYDTPELWTAKDWAHLSKCPDWRHPASWVYPAPGQPLHVAFAEGVFPWTEVAERPAFVSLAEAEAYCRWAGGRIMSEPEHALCLAHNERCALSDASEGGGALLQLESAGWEWTCTPFAPFKGFSPDPLYPEYSTDFFDGEHYVLKGSSPYTHPSMRRTSFRNFYQRLYPYVPAKFRLVFDAREE</sequence>
<feature type="domain" description="Sulfatase-modifying factor enzyme-like" evidence="3">
    <location>
        <begin position="633"/>
        <end position="701"/>
    </location>
</feature>
<evidence type="ECO:0000313" key="6">
    <source>
        <dbReference type="Proteomes" id="UP001255856"/>
    </source>
</evidence>
<comment type="caution">
    <text evidence="5">The sequence shown here is derived from an EMBL/GenBank/DDBJ whole genome shotgun (WGS) entry which is preliminary data.</text>
</comment>
<feature type="domain" description="Sulfatase-modifying factor enzyme-like" evidence="3">
    <location>
        <begin position="466"/>
        <end position="604"/>
    </location>
</feature>
<evidence type="ECO:0000313" key="5">
    <source>
        <dbReference type="EMBL" id="KAK2078002.1"/>
    </source>
</evidence>